<dbReference type="Gene3D" id="2.170.130.10">
    <property type="entry name" value="TonB-dependent receptor, plug domain"/>
    <property type="match status" value="1"/>
</dbReference>
<dbReference type="RefSeq" id="WP_200357530.1">
    <property type="nucleotide sequence ID" value="NZ_JAENIL010000045.1"/>
</dbReference>
<keyword evidence="2" id="KW-0813">Transport</keyword>
<evidence type="ECO:0000256" key="8">
    <source>
        <dbReference type="ARBA" id="ARBA00023065"/>
    </source>
</evidence>
<dbReference type="AlphaFoldDB" id="A0A934RYZ1"/>
<reference evidence="12" key="1">
    <citation type="submission" date="2021-01" db="EMBL/GenBank/DDBJ databases">
        <title>Modified the classification status of verrucomicrobia.</title>
        <authorList>
            <person name="Feng X."/>
        </authorList>
    </citation>
    <scope>NUCLEOTIDE SEQUENCE</scope>
    <source>
        <strain evidence="12">KCTC 13126</strain>
    </source>
</reference>
<keyword evidence="4" id="KW-0410">Iron transport</keyword>
<keyword evidence="3" id="KW-1134">Transmembrane beta strand</keyword>
<keyword evidence="12" id="KW-0675">Receptor</keyword>
<dbReference type="SUPFAM" id="SSF56935">
    <property type="entry name" value="Porins"/>
    <property type="match status" value="1"/>
</dbReference>
<dbReference type="InterPro" id="IPR037066">
    <property type="entry name" value="Plug_dom_sf"/>
</dbReference>
<keyword evidence="7" id="KW-0408">Iron</keyword>
<organism evidence="12 13">
    <name type="scientific">Pelagicoccus mobilis</name>
    <dbReference type="NCBI Taxonomy" id="415221"/>
    <lineage>
        <taxon>Bacteria</taxon>
        <taxon>Pseudomonadati</taxon>
        <taxon>Verrucomicrobiota</taxon>
        <taxon>Opitutia</taxon>
        <taxon>Puniceicoccales</taxon>
        <taxon>Pelagicoccaceae</taxon>
        <taxon>Pelagicoccus</taxon>
    </lineage>
</organism>
<dbReference type="Gene3D" id="2.40.170.20">
    <property type="entry name" value="TonB-dependent receptor, beta-barrel domain"/>
    <property type="match status" value="1"/>
</dbReference>
<proteinExistence type="predicted"/>
<evidence type="ECO:0000256" key="3">
    <source>
        <dbReference type="ARBA" id="ARBA00022452"/>
    </source>
</evidence>
<dbReference type="GO" id="GO:0015344">
    <property type="term" value="F:siderophore uptake transmembrane transporter activity"/>
    <property type="evidence" value="ECO:0007669"/>
    <property type="project" value="TreeGrafter"/>
</dbReference>
<dbReference type="PANTHER" id="PTHR32552">
    <property type="entry name" value="FERRICHROME IRON RECEPTOR-RELATED"/>
    <property type="match status" value="1"/>
</dbReference>
<keyword evidence="13" id="KW-1185">Reference proteome</keyword>
<feature type="chain" id="PRO_5036820011" evidence="11">
    <location>
        <begin position="27"/>
        <end position="1135"/>
    </location>
</feature>
<evidence type="ECO:0000256" key="9">
    <source>
        <dbReference type="ARBA" id="ARBA00023136"/>
    </source>
</evidence>
<keyword evidence="6 11" id="KW-0732">Signal</keyword>
<name>A0A934RYZ1_9BACT</name>
<evidence type="ECO:0000256" key="2">
    <source>
        <dbReference type="ARBA" id="ARBA00022448"/>
    </source>
</evidence>
<dbReference type="PANTHER" id="PTHR32552:SF68">
    <property type="entry name" value="FERRICHROME OUTER MEMBRANE TRANSPORTER_PHAGE RECEPTOR"/>
    <property type="match status" value="1"/>
</dbReference>
<keyword evidence="10" id="KW-0998">Cell outer membrane</keyword>
<keyword evidence="5" id="KW-0812">Transmembrane</keyword>
<accession>A0A934RYZ1</accession>
<comment type="caution">
    <text evidence="12">The sequence shown here is derived from an EMBL/GenBank/DDBJ whole genome shotgun (WGS) entry which is preliminary data.</text>
</comment>
<evidence type="ECO:0000256" key="10">
    <source>
        <dbReference type="ARBA" id="ARBA00023237"/>
    </source>
</evidence>
<dbReference type="EMBL" id="JAENIL010000045">
    <property type="protein sequence ID" value="MBK1879317.1"/>
    <property type="molecule type" value="Genomic_DNA"/>
</dbReference>
<dbReference type="GO" id="GO:0009279">
    <property type="term" value="C:cell outer membrane"/>
    <property type="evidence" value="ECO:0007669"/>
    <property type="project" value="UniProtKB-SubCell"/>
</dbReference>
<keyword evidence="8" id="KW-0406">Ion transport</keyword>
<evidence type="ECO:0000256" key="11">
    <source>
        <dbReference type="SAM" id="SignalP"/>
    </source>
</evidence>
<protein>
    <submittedName>
        <fullName evidence="12">TonB-dependent receptor</fullName>
    </submittedName>
</protein>
<evidence type="ECO:0000256" key="1">
    <source>
        <dbReference type="ARBA" id="ARBA00004571"/>
    </source>
</evidence>
<evidence type="ECO:0000256" key="5">
    <source>
        <dbReference type="ARBA" id="ARBA00022692"/>
    </source>
</evidence>
<gene>
    <name evidence="12" type="ORF">JIN87_20690</name>
</gene>
<feature type="signal peptide" evidence="11">
    <location>
        <begin position="1"/>
        <end position="26"/>
    </location>
</feature>
<dbReference type="Proteomes" id="UP000617628">
    <property type="component" value="Unassembled WGS sequence"/>
</dbReference>
<dbReference type="InterPro" id="IPR036942">
    <property type="entry name" value="Beta-barrel_TonB_sf"/>
</dbReference>
<evidence type="ECO:0000313" key="13">
    <source>
        <dbReference type="Proteomes" id="UP000617628"/>
    </source>
</evidence>
<evidence type="ECO:0000256" key="4">
    <source>
        <dbReference type="ARBA" id="ARBA00022496"/>
    </source>
</evidence>
<sequence length="1135" mass="126170">MKKAQKRSLSAVAGLLLLFSSSDVGAQDTTPELDGEEVFELSPFSVDASEDAGYRATTTLAGTRLNTKLRDVGAAISVMTSEFFEDTGATDSQTLLSYGLNTETAGANGNFVGGNDTVAGGQRVDLESQRTNPQKGQRVRGLATAQLTRNYFETDIGFDSYNTDRVTINRGPNSLLFGIGSAGGVINNATLRASLTEEFGEVSVRLGERSSHRETFNYNKVLVEDRLAVRVAALYDDFNYQQRPTYEEKKRIFAAMESVLLKNENSEFFGPTVLRGNFESGDTESNPPQVTPPGDGISSWFSLPDPGPLEAITGTTFPAFFSDGSFEPKYTIDQSRPGLVRGDINGVAALPNFIQISMIYEEPNQGTGLTGTDLDASVMRAVRGFGGRAPNKTWDYFLNSSLYHEGYLPNFVTASLPLSVFDNENMSLAGTTNLATQDFDAANFTLEQTFFNGRGGIEFNYDRQNYATFRRFPFNSGGFQVSFNDVFVDINETRNDETPNPNLGRLMVITSGNRQASILGYETQDIDRESHRTTAFYDLDLRGSDNLSWMGRHVFTGVISSQSRDIVDMGVGAAWVSEDIDLGGSDYHFGNLNIGRRQVVSQIYLSDPLHNDPNIQSIDDVKITNYIDIPLPKDGSEYTAKTYNRTEDTFFTGEMTTRNYLNSFERTRREIDTEVISMQSYLLNDNVVGLLGYRKDKQTNWKNEALVRKADGEVDLDASNILDRLRDPLSDEVLAPEEGDTVTWSVVAHTPDAWMDKLNLPGSPRLSFHYNESENFNPVGVRTDIEGFQIASPAGETKEYGFSLELLEDRVFMRFNWFETDISNDTADVNATIHSRIGNWLSRWNDAENAGMTIEEALAITPGNTFDDWTSYEDAYSDIVGLLPDRIQAIYNYRIENNDNEDDLDQIANPSATRSFSSEGFELDVVANLTENWRVMLNAGQQETVQNDIAPKVAAVAAEINSNILGSPFADVWDAPILAESFTFTTRWQNENFNSLLATLSQEGTQSLEQREWRVNAVTTYDFKDGKLAGFGVGGSLRYQSKAATGYPLVLNSEGIPLPDLDNPFWGPDQMNGDLWLKYSRPLFGDKVDWRIQLNVRNAFGDDDVIPVVTNPDGQLAVFRNSLPRETFLTNTFSF</sequence>
<keyword evidence="9" id="KW-0472">Membrane</keyword>
<dbReference type="InterPro" id="IPR039426">
    <property type="entry name" value="TonB-dep_rcpt-like"/>
</dbReference>
<evidence type="ECO:0000256" key="7">
    <source>
        <dbReference type="ARBA" id="ARBA00023004"/>
    </source>
</evidence>
<evidence type="ECO:0000313" key="12">
    <source>
        <dbReference type="EMBL" id="MBK1879317.1"/>
    </source>
</evidence>
<evidence type="ECO:0000256" key="6">
    <source>
        <dbReference type="ARBA" id="ARBA00022729"/>
    </source>
</evidence>
<comment type="subcellular location">
    <subcellularLocation>
        <location evidence="1">Cell outer membrane</location>
        <topology evidence="1">Multi-pass membrane protein</topology>
    </subcellularLocation>
</comment>